<feature type="region of interest" description="Disordered" evidence="1">
    <location>
        <begin position="1"/>
        <end position="25"/>
    </location>
</feature>
<keyword evidence="3" id="KW-1185">Reference proteome</keyword>
<accession>A0A8S4F5V4</accession>
<feature type="compositionally biased region" description="Polar residues" evidence="1">
    <location>
        <begin position="10"/>
        <end position="21"/>
    </location>
</feature>
<sequence length="47" mass="4870">MRSCGVFLSGASTGSPSSPFTTMPPAKITSIVDSQQARGCLREKPLA</sequence>
<dbReference type="AlphaFoldDB" id="A0A8S4F5V4"/>
<gene>
    <name evidence="2" type="ORF">PLXY2_LOCUS8088</name>
</gene>
<evidence type="ECO:0000256" key="1">
    <source>
        <dbReference type="SAM" id="MobiDB-lite"/>
    </source>
</evidence>
<reference evidence="2" key="1">
    <citation type="submission" date="2020-11" db="EMBL/GenBank/DDBJ databases">
        <authorList>
            <person name="Whiteford S."/>
        </authorList>
    </citation>
    <scope>NUCLEOTIDE SEQUENCE</scope>
</reference>
<protein>
    <submittedName>
        <fullName evidence="2">(diamondback moth) hypothetical protein</fullName>
    </submittedName>
</protein>
<proteinExistence type="predicted"/>
<evidence type="ECO:0000313" key="3">
    <source>
        <dbReference type="Proteomes" id="UP000653454"/>
    </source>
</evidence>
<dbReference type="EMBL" id="CAJHNJ030000029">
    <property type="protein sequence ID" value="CAG9124083.1"/>
    <property type="molecule type" value="Genomic_DNA"/>
</dbReference>
<evidence type="ECO:0000313" key="2">
    <source>
        <dbReference type="EMBL" id="CAG9124083.1"/>
    </source>
</evidence>
<organism evidence="2 3">
    <name type="scientific">Plutella xylostella</name>
    <name type="common">Diamondback moth</name>
    <name type="synonym">Plutella maculipennis</name>
    <dbReference type="NCBI Taxonomy" id="51655"/>
    <lineage>
        <taxon>Eukaryota</taxon>
        <taxon>Metazoa</taxon>
        <taxon>Ecdysozoa</taxon>
        <taxon>Arthropoda</taxon>
        <taxon>Hexapoda</taxon>
        <taxon>Insecta</taxon>
        <taxon>Pterygota</taxon>
        <taxon>Neoptera</taxon>
        <taxon>Endopterygota</taxon>
        <taxon>Lepidoptera</taxon>
        <taxon>Glossata</taxon>
        <taxon>Ditrysia</taxon>
        <taxon>Yponomeutoidea</taxon>
        <taxon>Plutellidae</taxon>
        <taxon>Plutella</taxon>
    </lineage>
</organism>
<name>A0A8S4F5V4_PLUXY</name>
<dbReference type="Proteomes" id="UP000653454">
    <property type="component" value="Unassembled WGS sequence"/>
</dbReference>
<feature type="non-terminal residue" evidence="2">
    <location>
        <position position="47"/>
    </location>
</feature>
<comment type="caution">
    <text evidence="2">The sequence shown here is derived from an EMBL/GenBank/DDBJ whole genome shotgun (WGS) entry which is preliminary data.</text>
</comment>